<dbReference type="RefSeq" id="WP_188496040.1">
    <property type="nucleotide sequence ID" value="NZ_BMFV01000003.1"/>
</dbReference>
<sequence length="364" mass="40657">MGKSRSEIKGTKRKRSRIFKSIIFIILLFVLLGGGYGAYAFSNIYHAAEESYKPIDRDKSQYRDENVTIGKNPISILLMGVEDYSTNGKDGRTDTLIVATLNPQTKKMMMISIPRDTRVPIASKDNQLDKINAAYSSGSVNGYGAEKSTIETVENFLHIPIDYYVKVGFKGFVDVVDEIGGVKVDVPFDFWEKNIYDHNKHINFTKGPMQLNGEEALAYVRMRKRDPRGDFGRNDRQRQVIEAAISQMKSADMLFKVDDLSDIVGKNIQTNLKPSEIYSLEKQYSNVTPAKQKFTLDTAEGHGSNDTINGIYYYAPDENYVSEITAALRKQLGLSPYTGSDTGTATNTDSSTSTDTDSTTTINQ</sequence>
<gene>
    <name evidence="4" type="primary">lytR</name>
    <name evidence="4" type="ORF">GCM10007096_07370</name>
</gene>
<dbReference type="PANTHER" id="PTHR33392:SF10">
    <property type="entry name" value="POLYISOPRENYL-TEICHOIC ACID--PEPTIDOGLYCAN TEICHOIC ACID TRANSFERASE TAGV"/>
    <property type="match status" value="1"/>
</dbReference>
<reference evidence="4" key="2">
    <citation type="submission" date="2020-09" db="EMBL/GenBank/DDBJ databases">
        <authorList>
            <person name="Sun Q."/>
            <person name="Zhou Y."/>
        </authorList>
    </citation>
    <scope>NUCLEOTIDE SEQUENCE</scope>
    <source>
        <strain evidence="4">CGMCC 1.12777</strain>
    </source>
</reference>
<evidence type="ECO:0000256" key="1">
    <source>
        <dbReference type="ARBA" id="ARBA00006068"/>
    </source>
</evidence>
<dbReference type="Proteomes" id="UP000656813">
    <property type="component" value="Unassembled WGS sequence"/>
</dbReference>
<comment type="similarity">
    <text evidence="1">Belongs to the LytR/CpsA/Psr (LCP) family.</text>
</comment>
<feature type="region of interest" description="Disordered" evidence="2">
    <location>
        <begin position="335"/>
        <end position="364"/>
    </location>
</feature>
<proteinExistence type="inferred from homology"/>
<dbReference type="NCBIfam" id="TIGR00350">
    <property type="entry name" value="lytR_cpsA_psr"/>
    <property type="match status" value="1"/>
</dbReference>
<protein>
    <submittedName>
        <fullName evidence="4">LytR family transcriptional regulator</fullName>
    </submittedName>
</protein>
<evidence type="ECO:0000313" key="4">
    <source>
        <dbReference type="EMBL" id="GGH76640.1"/>
    </source>
</evidence>
<reference evidence="4" key="1">
    <citation type="journal article" date="2014" name="Int. J. Syst. Evol. Microbiol.">
        <title>Complete genome sequence of Corynebacterium casei LMG S-19264T (=DSM 44701T), isolated from a smear-ripened cheese.</title>
        <authorList>
            <consortium name="US DOE Joint Genome Institute (JGI-PGF)"/>
            <person name="Walter F."/>
            <person name="Albersmeier A."/>
            <person name="Kalinowski J."/>
            <person name="Ruckert C."/>
        </authorList>
    </citation>
    <scope>NUCLEOTIDE SEQUENCE</scope>
    <source>
        <strain evidence="4">CGMCC 1.12777</strain>
    </source>
</reference>
<feature type="compositionally biased region" description="Low complexity" evidence="2">
    <location>
        <begin position="338"/>
        <end position="364"/>
    </location>
</feature>
<keyword evidence="5" id="KW-1185">Reference proteome</keyword>
<comment type="caution">
    <text evidence="4">The sequence shown here is derived from an EMBL/GenBank/DDBJ whole genome shotgun (WGS) entry which is preliminary data.</text>
</comment>
<dbReference type="PANTHER" id="PTHR33392">
    <property type="entry name" value="POLYISOPRENYL-TEICHOIC ACID--PEPTIDOGLYCAN TEICHOIC ACID TRANSFERASE TAGU"/>
    <property type="match status" value="1"/>
</dbReference>
<feature type="domain" description="Cell envelope-related transcriptional attenuator" evidence="3">
    <location>
        <begin position="92"/>
        <end position="250"/>
    </location>
</feature>
<dbReference type="Pfam" id="PF03816">
    <property type="entry name" value="LytR_cpsA_psr"/>
    <property type="match status" value="1"/>
</dbReference>
<organism evidence="4 5">
    <name type="scientific">Pullulanibacillus pueri</name>
    <dbReference type="NCBI Taxonomy" id="1437324"/>
    <lineage>
        <taxon>Bacteria</taxon>
        <taxon>Bacillati</taxon>
        <taxon>Bacillota</taxon>
        <taxon>Bacilli</taxon>
        <taxon>Bacillales</taxon>
        <taxon>Sporolactobacillaceae</taxon>
        <taxon>Pullulanibacillus</taxon>
    </lineage>
</organism>
<dbReference type="EMBL" id="BMFV01000003">
    <property type="protein sequence ID" value="GGH76640.1"/>
    <property type="molecule type" value="Genomic_DNA"/>
</dbReference>
<name>A0A8J2ZUA6_9BACL</name>
<dbReference type="InterPro" id="IPR050922">
    <property type="entry name" value="LytR/CpsA/Psr_CW_biosynth"/>
</dbReference>
<evidence type="ECO:0000259" key="3">
    <source>
        <dbReference type="Pfam" id="PF03816"/>
    </source>
</evidence>
<dbReference type="InterPro" id="IPR004474">
    <property type="entry name" value="LytR_CpsA_psr"/>
</dbReference>
<dbReference type="AlphaFoldDB" id="A0A8J2ZUA6"/>
<evidence type="ECO:0000313" key="5">
    <source>
        <dbReference type="Proteomes" id="UP000656813"/>
    </source>
</evidence>
<accession>A0A8J2ZUA6</accession>
<evidence type="ECO:0000256" key="2">
    <source>
        <dbReference type="SAM" id="MobiDB-lite"/>
    </source>
</evidence>
<dbReference type="Gene3D" id="3.40.630.190">
    <property type="entry name" value="LCP protein"/>
    <property type="match status" value="1"/>
</dbReference>